<accession>A0A162T197</accession>
<gene>
    <name evidence="1" type="ORF">CLMAG_19260</name>
</gene>
<sequence>MENHEVKSIGNNDKEKNYIQEDIKKQIDNMLSFGSENLGLNRVEDDNTAEARLKEDINK</sequence>
<protein>
    <submittedName>
        <fullName evidence="1">Uncharacterized protein</fullName>
    </submittedName>
</protein>
<dbReference type="EMBL" id="LWAE01000002">
    <property type="protein sequence ID" value="KZL92120.1"/>
    <property type="molecule type" value="Genomic_DNA"/>
</dbReference>
<organism evidence="1 2">
    <name type="scientific">Clostridium magnum DSM 2767</name>
    <dbReference type="NCBI Taxonomy" id="1121326"/>
    <lineage>
        <taxon>Bacteria</taxon>
        <taxon>Bacillati</taxon>
        <taxon>Bacillota</taxon>
        <taxon>Clostridia</taxon>
        <taxon>Eubacteriales</taxon>
        <taxon>Clostridiaceae</taxon>
        <taxon>Clostridium</taxon>
    </lineage>
</organism>
<dbReference type="PATRIC" id="fig|1121326.3.peg.1916"/>
<dbReference type="RefSeq" id="WP_066621373.1">
    <property type="nucleotide sequence ID" value="NZ_FQXL01000004.1"/>
</dbReference>
<evidence type="ECO:0000313" key="1">
    <source>
        <dbReference type="EMBL" id="KZL92120.1"/>
    </source>
</evidence>
<name>A0A162T197_9CLOT</name>
<dbReference type="OrthoDB" id="9983974at2"/>
<comment type="caution">
    <text evidence="1">The sequence shown here is derived from an EMBL/GenBank/DDBJ whole genome shotgun (WGS) entry which is preliminary data.</text>
</comment>
<keyword evidence="2" id="KW-1185">Reference proteome</keyword>
<dbReference type="AlphaFoldDB" id="A0A162T197"/>
<dbReference type="Proteomes" id="UP000076603">
    <property type="component" value="Unassembled WGS sequence"/>
</dbReference>
<evidence type="ECO:0000313" key="2">
    <source>
        <dbReference type="Proteomes" id="UP000076603"/>
    </source>
</evidence>
<proteinExistence type="predicted"/>
<reference evidence="1 2" key="1">
    <citation type="submission" date="2016-04" db="EMBL/GenBank/DDBJ databases">
        <title>Genome sequence of Clostridium magnum DSM 2767.</title>
        <authorList>
            <person name="Poehlein A."/>
            <person name="Uhlig R."/>
            <person name="Fischer R."/>
            <person name="Bahl H."/>
            <person name="Daniel R."/>
        </authorList>
    </citation>
    <scope>NUCLEOTIDE SEQUENCE [LARGE SCALE GENOMIC DNA]</scope>
    <source>
        <strain evidence="1 2">DSM 2767</strain>
    </source>
</reference>